<proteinExistence type="predicted"/>
<protein>
    <submittedName>
        <fullName evidence="2">SAM-dependent methyltransferase</fullName>
    </submittedName>
</protein>
<feature type="domain" description="DUF5714" evidence="1">
    <location>
        <begin position="59"/>
        <end position="231"/>
    </location>
</feature>
<dbReference type="GO" id="GO:0008168">
    <property type="term" value="F:methyltransferase activity"/>
    <property type="evidence" value="ECO:0007669"/>
    <property type="project" value="UniProtKB-KW"/>
</dbReference>
<sequence>MTRGEGACLVCGEPLIYFEEAKELECQICHKTFHAYSSCKNGHYVCDQCHEKKGIQVILDGCRQSSSKNPIAIMQQLMEDPYIYMHGPEHHILVGAALLTACHNCGAAMDFPAALEEMKERGSRYPGGSCGLWGCCGAAVSVGMFISIFTKATPLTGKSWGCANQATARALAAIGALGGPRCCKRNSFTAVKEAAAFVKETFGIEMELPDAIRCDFSHENQQCLKTRCPYYQGASETFV</sequence>
<keyword evidence="2" id="KW-0489">Methyltransferase</keyword>
<reference evidence="2" key="1">
    <citation type="submission" date="2020-10" db="EMBL/GenBank/DDBJ databases">
        <authorList>
            <person name="Gilroy R."/>
        </authorList>
    </citation>
    <scope>NUCLEOTIDE SEQUENCE</scope>
    <source>
        <strain evidence="2">CHK180-2868</strain>
    </source>
</reference>
<evidence type="ECO:0000313" key="3">
    <source>
        <dbReference type="Proteomes" id="UP000824250"/>
    </source>
</evidence>
<dbReference type="Pfam" id="PF18978">
    <property type="entry name" value="DUF5714"/>
    <property type="match status" value="1"/>
</dbReference>
<gene>
    <name evidence="2" type="ORF">IAB28_04975</name>
</gene>
<evidence type="ECO:0000313" key="2">
    <source>
        <dbReference type="EMBL" id="HIR05302.1"/>
    </source>
</evidence>
<dbReference type="GO" id="GO:0032259">
    <property type="term" value="P:methylation"/>
    <property type="evidence" value="ECO:0007669"/>
    <property type="project" value="UniProtKB-KW"/>
</dbReference>
<reference evidence="2" key="2">
    <citation type="journal article" date="2021" name="PeerJ">
        <title>Extensive microbial diversity within the chicken gut microbiome revealed by metagenomics and culture.</title>
        <authorList>
            <person name="Gilroy R."/>
            <person name="Ravi A."/>
            <person name="Getino M."/>
            <person name="Pursley I."/>
            <person name="Horton D.L."/>
            <person name="Alikhan N.F."/>
            <person name="Baker D."/>
            <person name="Gharbi K."/>
            <person name="Hall N."/>
            <person name="Watson M."/>
            <person name="Adriaenssens E.M."/>
            <person name="Foster-Nyarko E."/>
            <person name="Jarju S."/>
            <person name="Secka A."/>
            <person name="Antonio M."/>
            <person name="Oren A."/>
            <person name="Chaudhuri R.R."/>
            <person name="La Ragione R."/>
            <person name="Hildebrand F."/>
            <person name="Pallen M.J."/>
        </authorList>
    </citation>
    <scope>NUCLEOTIDE SEQUENCE</scope>
    <source>
        <strain evidence="2">CHK180-2868</strain>
    </source>
</reference>
<accession>A0A9D1A426</accession>
<keyword evidence="2" id="KW-0808">Transferase</keyword>
<evidence type="ECO:0000259" key="1">
    <source>
        <dbReference type="Pfam" id="PF18978"/>
    </source>
</evidence>
<name>A0A9D1A426_9FIRM</name>
<dbReference type="EMBL" id="DVGC01000027">
    <property type="protein sequence ID" value="HIR05302.1"/>
    <property type="molecule type" value="Genomic_DNA"/>
</dbReference>
<comment type="caution">
    <text evidence="2">The sequence shown here is derived from an EMBL/GenBank/DDBJ whole genome shotgun (WGS) entry which is preliminary data.</text>
</comment>
<dbReference type="AlphaFoldDB" id="A0A9D1A426"/>
<dbReference type="InterPro" id="IPR043768">
    <property type="entry name" value="DUF5714"/>
</dbReference>
<organism evidence="2 3">
    <name type="scientific">Candidatus Copromonas faecavium</name>
    <name type="common">nom. illeg.</name>
    <dbReference type="NCBI Taxonomy" id="2840740"/>
    <lineage>
        <taxon>Bacteria</taxon>
        <taxon>Bacillati</taxon>
        <taxon>Bacillota</taxon>
        <taxon>Clostridia</taxon>
        <taxon>Lachnospirales</taxon>
        <taxon>Lachnospiraceae</taxon>
        <taxon>Candidatus Copromonas (nom. illeg.)</taxon>
    </lineage>
</organism>
<dbReference type="Proteomes" id="UP000824250">
    <property type="component" value="Unassembled WGS sequence"/>
</dbReference>